<evidence type="ECO:0000259" key="2">
    <source>
        <dbReference type="Pfam" id="PF13203"/>
    </source>
</evidence>
<comment type="caution">
    <text evidence="3">The sequence shown here is derived from an EMBL/GenBank/DDBJ whole genome shotgun (WGS) entry which is preliminary data.</text>
</comment>
<dbReference type="Pfam" id="PF09967">
    <property type="entry name" value="DUF2201"/>
    <property type="match status" value="1"/>
</dbReference>
<organism evidence="3 4">
    <name type="scientific">Leuconostoc fallax</name>
    <dbReference type="NCBI Taxonomy" id="1251"/>
    <lineage>
        <taxon>Bacteria</taxon>
        <taxon>Bacillati</taxon>
        <taxon>Bacillota</taxon>
        <taxon>Bacilli</taxon>
        <taxon>Lactobacillales</taxon>
        <taxon>Lactobacillaceae</taxon>
        <taxon>Leuconostoc</taxon>
    </lineage>
</organism>
<feature type="domain" description="Putative metallopeptidase" evidence="2">
    <location>
        <begin position="7"/>
        <end position="243"/>
    </location>
</feature>
<dbReference type="InterPro" id="IPR018698">
    <property type="entry name" value="VWA-like_dom"/>
</dbReference>
<evidence type="ECO:0008006" key="5">
    <source>
        <dbReference type="Google" id="ProtNLM"/>
    </source>
</evidence>
<dbReference type="InterPro" id="IPR036465">
    <property type="entry name" value="vWFA_dom_sf"/>
</dbReference>
<sequence length="391" mass="44411">MKTDNQRLVNGVKILLDTAPLYGNIVMNLNRRADSTLKQPVGLLWQKHQWYLTFNAQLLEERLPKDDEIALLLAHVALHVIWQHPIRYQQRTAKKLVKLGTDLAVNQYLPKDMGILPGAVTLQTIFNLTGKLLAAHQDSAQYIEWLAALTNQDALPDGDQNDNHDSWQSATGHIAEATTALNEVVRQAVEDTPQSGRGNIDSEIVRQIEKVQTRKRHWQAILKAKLSQIPHRKRESWTRFNRRQPYRMDLPGQVSAQSAKIVVFIDNSASISDQLAGVFLSQIQQIAQQFDTNIDYFMFDTQVHPIHHIHDWQRHAGGGTTFQSIFNLLSERRYKPSQTLVVILTDGEGEKATVNTKFKQVYWIMPTGAHLSLVDPVGHIITLTMDEYNGA</sequence>
<gene>
    <name evidence="3" type="ORF">C5L23_001084</name>
</gene>
<dbReference type="RefSeq" id="WP_133264197.1">
    <property type="nucleotide sequence ID" value="NZ_JAGYGP010000001.1"/>
</dbReference>
<evidence type="ECO:0000313" key="3">
    <source>
        <dbReference type="EMBL" id="TDG69622.1"/>
    </source>
</evidence>
<evidence type="ECO:0000313" key="4">
    <source>
        <dbReference type="Proteomes" id="UP000295681"/>
    </source>
</evidence>
<dbReference type="STRING" id="907931.GCA_000165675_00287"/>
<feature type="domain" description="VWA-like" evidence="1">
    <location>
        <begin position="261"/>
        <end position="383"/>
    </location>
</feature>
<proteinExistence type="predicted"/>
<dbReference type="EMBL" id="PUFI01000005">
    <property type="protein sequence ID" value="TDG69622.1"/>
    <property type="molecule type" value="Genomic_DNA"/>
</dbReference>
<dbReference type="InterPro" id="IPR025154">
    <property type="entry name" value="Put_metallopeptidase_dom"/>
</dbReference>
<reference evidence="3 4" key="1">
    <citation type="journal article" date="2019" name="Appl. Microbiol. Biotechnol.">
        <title>Uncovering carbohydrate metabolism through a genotype-phenotype association study of 56 lactic acid bacteria genomes.</title>
        <authorList>
            <person name="Buron-Moles G."/>
            <person name="Chailyan A."/>
            <person name="Dolejs I."/>
            <person name="Forster J."/>
            <person name="Miks M.H."/>
        </authorList>
    </citation>
    <scope>NUCLEOTIDE SEQUENCE [LARGE SCALE GENOMIC DNA]</scope>
    <source>
        <strain evidence="3 4">ATCC 700006</strain>
    </source>
</reference>
<dbReference type="SUPFAM" id="SSF53300">
    <property type="entry name" value="vWA-like"/>
    <property type="match status" value="1"/>
</dbReference>
<dbReference type="Pfam" id="PF13203">
    <property type="entry name" value="DUF2201_N"/>
    <property type="match status" value="1"/>
</dbReference>
<keyword evidence="4" id="KW-1185">Reference proteome</keyword>
<dbReference type="Proteomes" id="UP000295681">
    <property type="component" value="Unassembled WGS sequence"/>
</dbReference>
<dbReference type="PANTHER" id="PTHR38730">
    <property type="entry name" value="SLL7028 PROTEIN"/>
    <property type="match status" value="1"/>
</dbReference>
<dbReference type="AlphaFoldDB" id="A0A4R5NAX8"/>
<accession>A0A4R5NAX8</accession>
<name>A0A4R5NAX8_9LACO</name>
<evidence type="ECO:0000259" key="1">
    <source>
        <dbReference type="Pfam" id="PF09967"/>
    </source>
</evidence>
<protein>
    <recommendedName>
        <fullName evidence="5">Metallopeptidase domain-containing protein</fullName>
    </recommendedName>
</protein>
<dbReference type="PANTHER" id="PTHR38730:SF1">
    <property type="entry name" value="SLL7028 PROTEIN"/>
    <property type="match status" value="1"/>
</dbReference>